<evidence type="ECO:0000256" key="11">
    <source>
        <dbReference type="ARBA" id="ARBA00035703"/>
    </source>
</evidence>
<dbReference type="EMBL" id="CP110496">
    <property type="protein sequence ID" value="WDI78329.1"/>
    <property type="molecule type" value="Genomic_DNA"/>
</dbReference>
<dbReference type="RefSeq" id="WP_274360354.1">
    <property type="nucleotide sequence ID" value="NZ_CP110496.1"/>
</dbReference>
<evidence type="ECO:0000313" key="14">
    <source>
        <dbReference type="EMBL" id="WDI78329.1"/>
    </source>
</evidence>
<comment type="similarity">
    <text evidence="10">Belongs to the ZapG family.</text>
</comment>
<dbReference type="GO" id="GO:0008360">
    <property type="term" value="P:regulation of cell shape"/>
    <property type="evidence" value="ECO:0007669"/>
    <property type="project" value="UniProtKB-KW"/>
</dbReference>
<dbReference type="InterPro" id="IPR009386">
    <property type="entry name" value="ZapG-like"/>
</dbReference>
<dbReference type="AlphaFoldDB" id="A0AAX3N8J9"/>
<evidence type="ECO:0000256" key="1">
    <source>
        <dbReference type="ARBA" id="ARBA00004377"/>
    </source>
</evidence>
<dbReference type="GO" id="GO:0005886">
    <property type="term" value="C:plasma membrane"/>
    <property type="evidence" value="ECO:0007669"/>
    <property type="project" value="UniProtKB-SubCell"/>
</dbReference>
<dbReference type="Pfam" id="PF06295">
    <property type="entry name" value="ZapG-like"/>
    <property type="match status" value="1"/>
</dbReference>
<evidence type="ECO:0000313" key="15">
    <source>
        <dbReference type="Proteomes" id="UP001214992"/>
    </source>
</evidence>
<evidence type="ECO:0000256" key="5">
    <source>
        <dbReference type="ARBA" id="ARBA00022692"/>
    </source>
</evidence>
<keyword evidence="4" id="KW-0132">Cell division</keyword>
<evidence type="ECO:0000256" key="6">
    <source>
        <dbReference type="ARBA" id="ARBA00022960"/>
    </source>
</evidence>
<reference evidence="14" key="1">
    <citation type="submission" date="2022-11" db="EMBL/GenBank/DDBJ databases">
        <title>Genomic comparisons reveal selection pressure and functional variation between nutritional endosymbionts of cave-adapted and epigean Hawaiian planthoppers.</title>
        <authorList>
            <person name="Gossett J.M."/>
            <person name="Porter M.L."/>
            <person name="Vasquez Y."/>
            <person name="Bennett G.M."/>
            <person name="Chong R.A."/>
        </authorList>
    </citation>
    <scope>NUCLEOTIDE SEQUENCE</scope>
    <source>
        <strain evidence="14">OPOL2</strain>
    </source>
</reference>
<keyword evidence="3" id="KW-0997">Cell inner membrane</keyword>
<evidence type="ECO:0000256" key="3">
    <source>
        <dbReference type="ARBA" id="ARBA00022519"/>
    </source>
</evidence>
<keyword evidence="6" id="KW-0133">Cell shape</keyword>
<evidence type="ECO:0000256" key="7">
    <source>
        <dbReference type="ARBA" id="ARBA00022989"/>
    </source>
</evidence>
<dbReference type="PANTHER" id="PTHR39579:SF1">
    <property type="entry name" value="INNER MEMBRANE PROTEIN YHCB"/>
    <property type="match status" value="1"/>
</dbReference>
<comment type="subcellular location">
    <subcellularLocation>
        <location evidence="1">Cell inner membrane</location>
        <topology evidence="1">Single-pass membrane protein</topology>
    </subcellularLocation>
</comment>
<sequence length="119" mass="14093">MFLKYCFISIINLFVGICMGLFISYLKNKKTLKINHSSDFFINNEIKLNNYKNILTYHFSHAAELLSNISEEYKNLYKHMSQSSNDLLFNDNKNNESLFKNSMHKDTWVKTPRDYSDDS</sequence>
<gene>
    <name evidence="14" type="ORF">ONB71_01235</name>
</gene>
<feature type="transmembrane region" description="Helical" evidence="13">
    <location>
        <begin position="6"/>
        <end position="26"/>
    </location>
</feature>
<protein>
    <recommendedName>
        <fullName evidence="11">Z-ring associated protein G</fullName>
    </recommendedName>
    <alternativeName>
        <fullName evidence="12">Cell division protein ZapG</fullName>
    </alternativeName>
</protein>
<evidence type="ECO:0000256" key="13">
    <source>
        <dbReference type="SAM" id="Phobius"/>
    </source>
</evidence>
<evidence type="ECO:0000256" key="2">
    <source>
        <dbReference type="ARBA" id="ARBA00022475"/>
    </source>
</evidence>
<dbReference type="PANTHER" id="PTHR39579">
    <property type="entry name" value="INNER MEMBRANE PROTEIN YHCB"/>
    <property type="match status" value="1"/>
</dbReference>
<keyword evidence="5 13" id="KW-0812">Transmembrane</keyword>
<organism evidence="14 15">
    <name type="scientific">Candidatus Purcelliella pentastirinorum</name>
    <dbReference type="NCBI Taxonomy" id="472834"/>
    <lineage>
        <taxon>Bacteria</taxon>
        <taxon>Pseudomonadati</taxon>
        <taxon>Pseudomonadota</taxon>
        <taxon>Gammaproteobacteria</taxon>
        <taxon>Enterobacterales</taxon>
        <taxon>Enterobacteriaceae</taxon>
        <taxon>Candidatus Purcelliella</taxon>
    </lineage>
</organism>
<evidence type="ECO:0000256" key="10">
    <source>
        <dbReference type="ARBA" id="ARBA00035657"/>
    </source>
</evidence>
<keyword evidence="7 13" id="KW-1133">Transmembrane helix</keyword>
<evidence type="ECO:0000256" key="4">
    <source>
        <dbReference type="ARBA" id="ARBA00022618"/>
    </source>
</evidence>
<proteinExistence type="inferred from homology"/>
<evidence type="ECO:0000256" key="8">
    <source>
        <dbReference type="ARBA" id="ARBA00023136"/>
    </source>
</evidence>
<keyword evidence="2" id="KW-1003">Cell membrane</keyword>
<dbReference type="Proteomes" id="UP001214992">
    <property type="component" value="Chromosome"/>
</dbReference>
<evidence type="ECO:0000256" key="9">
    <source>
        <dbReference type="ARBA" id="ARBA00023306"/>
    </source>
</evidence>
<accession>A0AAX3N8J9</accession>
<keyword evidence="9" id="KW-0131">Cell cycle</keyword>
<name>A0AAX3N8J9_9ENTR</name>
<evidence type="ECO:0000256" key="12">
    <source>
        <dbReference type="ARBA" id="ARBA00035727"/>
    </source>
</evidence>
<dbReference type="GO" id="GO:0051301">
    <property type="term" value="P:cell division"/>
    <property type="evidence" value="ECO:0007669"/>
    <property type="project" value="UniProtKB-KW"/>
</dbReference>
<keyword evidence="8 13" id="KW-0472">Membrane</keyword>